<gene>
    <name evidence="2" type="ORF">Rsub_00843</name>
</gene>
<dbReference type="Proteomes" id="UP000247498">
    <property type="component" value="Unassembled WGS sequence"/>
</dbReference>
<dbReference type="InParanoid" id="A0A2V0NL72"/>
<keyword evidence="1" id="KW-0472">Membrane</keyword>
<evidence type="ECO:0000313" key="2">
    <source>
        <dbReference type="EMBL" id="GBF88131.1"/>
    </source>
</evidence>
<accession>A0A2V0NL72</accession>
<dbReference type="OrthoDB" id="521730at2759"/>
<keyword evidence="1" id="KW-0812">Transmembrane</keyword>
<proteinExistence type="predicted"/>
<dbReference type="EMBL" id="BDRX01000003">
    <property type="protein sequence ID" value="GBF88131.1"/>
    <property type="molecule type" value="Genomic_DNA"/>
</dbReference>
<evidence type="ECO:0000313" key="3">
    <source>
        <dbReference type="Proteomes" id="UP000247498"/>
    </source>
</evidence>
<keyword evidence="3" id="KW-1185">Reference proteome</keyword>
<evidence type="ECO:0000256" key="1">
    <source>
        <dbReference type="SAM" id="Phobius"/>
    </source>
</evidence>
<protein>
    <submittedName>
        <fullName evidence="2">Uncharacterized protein</fullName>
    </submittedName>
</protein>
<sequence length="90" mass="9981">MSAAARLVAKEVLALGRTEAPAVVRGFKTSAAPRAGGGYHYDYEHGPNYLNFQDWPGRKRKITTWILGMWVTGLGVPSFAVWYQQNKLKG</sequence>
<dbReference type="AlphaFoldDB" id="A0A2V0NL72"/>
<dbReference type="FunCoup" id="A0A2V0NL72">
    <property type="interactions" value="96"/>
</dbReference>
<name>A0A2V0NL72_9CHLO</name>
<reference evidence="2 3" key="1">
    <citation type="journal article" date="2018" name="Sci. Rep.">
        <title>Raphidocelis subcapitata (=Pseudokirchneriella subcapitata) provides an insight into genome evolution and environmental adaptations in the Sphaeropleales.</title>
        <authorList>
            <person name="Suzuki S."/>
            <person name="Yamaguchi H."/>
            <person name="Nakajima N."/>
            <person name="Kawachi M."/>
        </authorList>
    </citation>
    <scope>NUCLEOTIDE SEQUENCE [LARGE SCALE GENOMIC DNA]</scope>
    <source>
        <strain evidence="2 3">NIES-35</strain>
    </source>
</reference>
<organism evidence="2 3">
    <name type="scientific">Raphidocelis subcapitata</name>
    <dbReference type="NCBI Taxonomy" id="307507"/>
    <lineage>
        <taxon>Eukaryota</taxon>
        <taxon>Viridiplantae</taxon>
        <taxon>Chlorophyta</taxon>
        <taxon>core chlorophytes</taxon>
        <taxon>Chlorophyceae</taxon>
        <taxon>CS clade</taxon>
        <taxon>Sphaeropleales</taxon>
        <taxon>Selenastraceae</taxon>
        <taxon>Raphidocelis</taxon>
    </lineage>
</organism>
<comment type="caution">
    <text evidence="2">The sequence shown here is derived from an EMBL/GenBank/DDBJ whole genome shotgun (WGS) entry which is preliminary data.</text>
</comment>
<feature type="transmembrane region" description="Helical" evidence="1">
    <location>
        <begin position="62"/>
        <end position="83"/>
    </location>
</feature>
<keyword evidence="1" id="KW-1133">Transmembrane helix</keyword>